<dbReference type="Proteomes" id="UP000644507">
    <property type="component" value="Unassembled WGS sequence"/>
</dbReference>
<comment type="caution">
    <text evidence="1">The sequence shown here is derived from an EMBL/GenBank/DDBJ whole genome shotgun (WGS) entry which is preliminary data.</text>
</comment>
<dbReference type="EMBL" id="BMXI01000003">
    <property type="protein sequence ID" value="GHC46271.1"/>
    <property type="molecule type" value="Genomic_DNA"/>
</dbReference>
<evidence type="ECO:0000313" key="1">
    <source>
        <dbReference type="EMBL" id="GHC46271.1"/>
    </source>
</evidence>
<reference evidence="1" key="1">
    <citation type="journal article" date="2014" name="Int. J. Syst. Evol. Microbiol.">
        <title>Complete genome sequence of Corynebacterium casei LMG S-19264T (=DSM 44701T), isolated from a smear-ripened cheese.</title>
        <authorList>
            <consortium name="US DOE Joint Genome Institute (JGI-PGF)"/>
            <person name="Walter F."/>
            <person name="Albersmeier A."/>
            <person name="Kalinowski J."/>
            <person name="Ruckert C."/>
        </authorList>
    </citation>
    <scope>NUCLEOTIDE SEQUENCE</scope>
    <source>
        <strain evidence="1">KCTC 12988</strain>
    </source>
</reference>
<sequence length="53" mass="6007">MAKTFRKALAKTQDENEQRLSVMVPRIVTFGEAKFDRVLKNLAGWQGAQASRL</sequence>
<evidence type="ECO:0000313" key="2">
    <source>
        <dbReference type="Proteomes" id="UP000644507"/>
    </source>
</evidence>
<organism evidence="1 2">
    <name type="scientific">Roseibacillus persicicus</name>
    <dbReference type="NCBI Taxonomy" id="454148"/>
    <lineage>
        <taxon>Bacteria</taxon>
        <taxon>Pseudomonadati</taxon>
        <taxon>Verrucomicrobiota</taxon>
        <taxon>Verrucomicrobiia</taxon>
        <taxon>Verrucomicrobiales</taxon>
        <taxon>Verrucomicrobiaceae</taxon>
        <taxon>Roseibacillus</taxon>
    </lineage>
</organism>
<keyword evidence="2" id="KW-1185">Reference proteome</keyword>
<name>A0A918TG85_9BACT</name>
<accession>A0A918TG85</accession>
<protein>
    <submittedName>
        <fullName evidence="1">Uncharacterized protein</fullName>
    </submittedName>
</protein>
<proteinExistence type="predicted"/>
<dbReference type="AlphaFoldDB" id="A0A918TG85"/>
<reference evidence="1" key="2">
    <citation type="submission" date="2020-09" db="EMBL/GenBank/DDBJ databases">
        <authorList>
            <person name="Sun Q."/>
            <person name="Kim S."/>
        </authorList>
    </citation>
    <scope>NUCLEOTIDE SEQUENCE</scope>
    <source>
        <strain evidence="1">KCTC 12988</strain>
    </source>
</reference>
<gene>
    <name evidence="1" type="ORF">GCM10007100_09810</name>
</gene>